<feature type="non-terminal residue" evidence="5">
    <location>
        <position position="287"/>
    </location>
</feature>
<dbReference type="Proteomes" id="UP000784294">
    <property type="component" value="Unassembled WGS sequence"/>
</dbReference>
<dbReference type="EMBL" id="CAAALY010266794">
    <property type="protein sequence ID" value="VEL40865.1"/>
    <property type="molecule type" value="Genomic_DNA"/>
</dbReference>
<evidence type="ECO:0000256" key="2">
    <source>
        <dbReference type="ARBA" id="ARBA00023264"/>
    </source>
</evidence>
<dbReference type="GO" id="GO:0005737">
    <property type="term" value="C:cytoplasm"/>
    <property type="evidence" value="ECO:0007669"/>
    <property type="project" value="TreeGrafter"/>
</dbReference>
<dbReference type="InterPro" id="IPR011009">
    <property type="entry name" value="Kinase-like_dom_sf"/>
</dbReference>
<evidence type="ECO:0000313" key="5">
    <source>
        <dbReference type="EMBL" id="VEL40865.1"/>
    </source>
</evidence>
<dbReference type="Pfam" id="PF01633">
    <property type="entry name" value="Choline_kinase"/>
    <property type="match status" value="1"/>
</dbReference>
<dbReference type="AlphaFoldDB" id="A0A448XNB0"/>
<keyword evidence="1" id="KW-0444">Lipid biosynthesis</keyword>
<evidence type="ECO:0000313" key="6">
    <source>
        <dbReference type="Proteomes" id="UP000784294"/>
    </source>
</evidence>
<dbReference type="PANTHER" id="PTHR22603">
    <property type="entry name" value="CHOLINE/ETHANOALAMINE KINASE"/>
    <property type="match status" value="1"/>
</dbReference>
<dbReference type="GO" id="GO:0004103">
    <property type="term" value="F:choline kinase activity"/>
    <property type="evidence" value="ECO:0007669"/>
    <property type="project" value="TreeGrafter"/>
</dbReference>
<evidence type="ECO:0000256" key="3">
    <source>
        <dbReference type="ARBA" id="ARBA00038211"/>
    </source>
</evidence>
<dbReference type="GO" id="GO:0006646">
    <property type="term" value="P:phosphatidylethanolamine biosynthetic process"/>
    <property type="evidence" value="ECO:0007669"/>
    <property type="project" value="TreeGrafter"/>
</dbReference>
<name>A0A448XNB0_9PLAT</name>
<feature type="region of interest" description="Disordered" evidence="4">
    <location>
        <begin position="225"/>
        <end position="253"/>
    </location>
</feature>
<organism evidence="5 6">
    <name type="scientific">Protopolystoma xenopodis</name>
    <dbReference type="NCBI Taxonomy" id="117903"/>
    <lineage>
        <taxon>Eukaryota</taxon>
        <taxon>Metazoa</taxon>
        <taxon>Spiralia</taxon>
        <taxon>Lophotrochozoa</taxon>
        <taxon>Platyhelminthes</taxon>
        <taxon>Monogenea</taxon>
        <taxon>Polyopisthocotylea</taxon>
        <taxon>Polystomatidea</taxon>
        <taxon>Polystomatidae</taxon>
        <taxon>Protopolystoma</taxon>
    </lineage>
</organism>
<sequence length="287" mass="32057">MSHALFGEGEFSEDELCLSPDEVPCLDVLPKEKARSLGYLKNCVIERLKKQCGKALGGKWLISENISIQQIGKKFGKQDLVSFTHAGILCFDSGEDLNQSDTDEGIPSKVLIRVYGEVLRNNLDSLVLDSVIFALLSEKRLGPRLYGVFRGGRIEEYIASRPLRTDELRIPCISAEIARHLARLHLLNMPLPKSPVFLFKMLARFLRQLTKDRCHRVSQRETQPFSLIEQASAEKDQHEPNITASYSSPPATAVPSPPLTLISPASWDADNFSMGLLSLLSDDHIEQ</sequence>
<dbReference type="Gene3D" id="3.90.1200.10">
    <property type="match status" value="1"/>
</dbReference>
<evidence type="ECO:0000256" key="1">
    <source>
        <dbReference type="ARBA" id="ARBA00023209"/>
    </source>
</evidence>
<gene>
    <name evidence="5" type="ORF">PXEA_LOCUS34305</name>
</gene>
<keyword evidence="2" id="KW-1208">Phospholipid metabolism</keyword>
<reference evidence="5" key="1">
    <citation type="submission" date="2018-11" db="EMBL/GenBank/DDBJ databases">
        <authorList>
            <consortium name="Pathogen Informatics"/>
        </authorList>
    </citation>
    <scope>NUCLEOTIDE SEQUENCE</scope>
</reference>
<proteinExistence type="inferred from homology"/>
<comment type="similarity">
    <text evidence="3">Belongs to the choline/ethanolamine kinase family.</text>
</comment>
<keyword evidence="1" id="KW-0443">Lipid metabolism</keyword>
<evidence type="ECO:0000256" key="4">
    <source>
        <dbReference type="SAM" id="MobiDB-lite"/>
    </source>
</evidence>
<dbReference type="PANTHER" id="PTHR22603:SF93">
    <property type="entry name" value="RE24176P"/>
    <property type="match status" value="1"/>
</dbReference>
<accession>A0A448XNB0</accession>
<dbReference type="GO" id="GO:0004305">
    <property type="term" value="F:ethanolamine kinase activity"/>
    <property type="evidence" value="ECO:0007669"/>
    <property type="project" value="TreeGrafter"/>
</dbReference>
<keyword evidence="6" id="KW-1185">Reference proteome</keyword>
<comment type="caution">
    <text evidence="5">The sequence shown here is derived from an EMBL/GenBank/DDBJ whole genome shotgun (WGS) entry which is preliminary data.</text>
</comment>
<protein>
    <submittedName>
        <fullName evidence="5">Uncharacterized protein</fullName>
    </submittedName>
</protein>
<feature type="compositionally biased region" description="Low complexity" evidence="4">
    <location>
        <begin position="243"/>
        <end position="253"/>
    </location>
</feature>
<dbReference type="SUPFAM" id="SSF56112">
    <property type="entry name" value="Protein kinase-like (PK-like)"/>
    <property type="match status" value="1"/>
</dbReference>
<keyword evidence="1" id="KW-0594">Phospholipid biosynthesis</keyword>
<dbReference type="OrthoDB" id="3649325at2759"/>